<dbReference type="PANTHER" id="PTHR24171">
    <property type="entry name" value="ANKYRIN REPEAT DOMAIN-CONTAINING PROTEIN 39-RELATED"/>
    <property type="match status" value="1"/>
</dbReference>
<sequence>MDIKEEIEDADSLEAFNGLQPQYSHINFKLEEDSEDFNSIPTQNGLSDHIKQEVDIGPISILDHATGISVTADQYLDIDMGFGENSTDPNNQKIECNLIFSHLKVNIEMVDCVQIMRENSQAFLYNLKTTDFTLRSATKGFLQENGGSILCLETTDVDVTRVLLAQVLMNFKKDTILKNNLNEILFIDFSSLTTLTPEQNEDFVKNFPNLLVCIWDNQEQFSKQLHILESLKNVIKVNGKKIIFIVKNSKHLENTIMDNEMTNIFTLKLNELWKKNEILSTNNEAICEVEINLVNIESTPTRALDEITNINSKEKESTIKTSSHDEATTEEADLKNLLQSLGVEELDAVDKFGDTQLHLAVRHGKTEIVESLLVHRAKRDVKNIYGDTALHLAAEKGNSTIVHLLLESGFNVNVTDNLSKYTPLHNASLYHDDAHLVEILLKFGAEMERRNNIGKTALHMASFKGHSAVVNSLLKNGANINARDNNGNTPSHLATFGNKPEVVLILLQNGALLNIKNKQQQNTVDLARSSNLPDITQILENHK</sequence>
<dbReference type="Pfam" id="PF12796">
    <property type="entry name" value="Ank_2"/>
    <property type="match status" value="2"/>
</dbReference>
<feature type="repeat" description="ANK" evidence="3">
    <location>
        <begin position="486"/>
        <end position="518"/>
    </location>
</feature>
<dbReference type="Gene3D" id="1.25.40.20">
    <property type="entry name" value="Ankyrin repeat-containing domain"/>
    <property type="match status" value="4"/>
</dbReference>
<dbReference type="PROSITE" id="PS50297">
    <property type="entry name" value="ANK_REP_REGION"/>
    <property type="match status" value="5"/>
</dbReference>
<gene>
    <name evidence="4" type="ORF">CEUTPL_LOCUS4522</name>
</gene>
<dbReference type="SMART" id="SM00248">
    <property type="entry name" value="ANK"/>
    <property type="match status" value="5"/>
</dbReference>
<keyword evidence="2 3" id="KW-0040">ANK repeat</keyword>
<keyword evidence="1" id="KW-0677">Repeat</keyword>
<feature type="repeat" description="ANK" evidence="3">
    <location>
        <begin position="419"/>
        <end position="452"/>
    </location>
</feature>
<dbReference type="InterPro" id="IPR002110">
    <property type="entry name" value="Ankyrin_rpt"/>
</dbReference>
<name>A0A9N9MFM3_9CUCU</name>
<feature type="repeat" description="ANK" evidence="3">
    <location>
        <begin position="352"/>
        <end position="384"/>
    </location>
</feature>
<accession>A0A9N9MFM3</accession>
<evidence type="ECO:0000256" key="2">
    <source>
        <dbReference type="ARBA" id="ARBA00023043"/>
    </source>
</evidence>
<dbReference type="PRINTS" id="PR01415">
    <property type="entry name" value="ANKYRIN"/>
</dbReference>
<reference evidence="4" key="1">
    <citation type="submission" date="2022-01" db="EMBL/GenBank/DDBJ databases">
        <authorList>
            <person name="King R."/>
        </authorList>
    </citation>
    <scope>NUCLEOTIDE SEQUENCE</scope>
</reference>
<dbReference type="SUPFAM" id="SSF48403">
    <property type="entry name" value="Ankyrin repeat"/>
    <property type="match status" value="1"/>
</dbReference>
<proteinExistence type="predicted"/>
<evidence type="ECO:0000256" key="3">
    <source>
        <dbReference type="PROSITE-ProRule" id="PRU00023"/>
    </source>
</evidence>
<dbReference type="PROSITE" id="PS50088">
    <property type="entry name" value="ANK_REPEAT"/>
    <property type="match status" value="5"/>
</dbReference>
<evidence type="ECO:0000313" key="4">
    <source>
        <dbReference type="EMBL" id="CAG9763871.1"/>
    </source>
</evidence>
<dbReference type="Proteomes" id="UP001152799">
    <property type="component" value="Chromosome 16"/>
</dbReference>
<keyword evidence="5" id="KW-1185">Reference proteome</keyword>
<evidence type="ECO:0000256" key="1">
    <source>
        <dbReference type="ARBA" id="ARBA00022737"/>
    </source>
</evidence>
<dbReference type="AlphaFoldDB" id="A0A9N9MFM3"/>
<dbReference type="EMBL" id="OU892292">
    <property type="protein sequence ID" value="CAG9763871.1"/>
    <property type="molecule type" value="Genomic_DNA"/>
</dbReference>
<organism evidence="4 5">
    <name type="scientific">Ceutorhynchus assimilis</name>
    <name type="common">cabbage seed weevil</name>
    <dbReference type="NCBI Taxonomy" id="467358"/>
    <lineage>
        <taxon>Eukaryota</taxon>
        <taxon>Metazoa</taxon>
        <taxon>Ecdysozoa</taxon>
        <taxon>Arthropoda</taxon>
        <taxon>Hexapoda</taxon>
        <taxon>Insecta</taxon>
        <taxon>Pterygota</taxon>
        <taxon>Neoptera</taxon>
        <taxon>Endopterygota</taxon>
        <taxon>Coleoptera</taxon>
        <taxon>Polyphaga</taxon>
        <taxon>Cucujiformia</taxon>
        <taxon>Curculionidae</taxon>
        <taxon>Ceutorhynchinae</taxon>
        <taxon>Ceutorhynchus</taxon>
    </lineage>
</organism>
<protein>
    <submittedName>
        <fullName evidence="4">Uncharacterized protein</fullName>
    </submittedName>
</protein>
<dbReference type="OrthoDB" id="448455at2759"/>
<evidence type="ECO:0000313" key="5">
    <source>
        <dbReference type="Proteomes" id="UP001152799"/>
    </source>
</evidence>
<feature type="repeat" description="ANK" evidence="3">
    <location>
        <begin position="385"/>
        <end position="417"/>
    </location>
</feature>
<dbReference type="PANTHER" id="PTHR24171:SF10">
    <property type="entry name" value="ANKYRIN REPEAT DOMAIN-CONTAINING PROTEIN 29-LIKE"/>
    <property type="match status" value="1"/>
</dbReference>
<feature type="repeat" description="ANK" evidence="3">
    <location>
        <begin position="453"/>
        <end position="485"/>
    </location>
</feature>
<dbReference type="InterPro" id="IPR036770">
    <property type="entry name" value="Ankyrin_rpt-contain_sf"/>
</dbReference>